<accession>A0A1V9YSR3</accession>
<gene>
    <name evidence="7" type="ORF">THRCLA_10191</name>
</gene>
<keyword evidence="3 5" id="KW-1133">Transmembrane helix</keyword>
<evidence type="ECO:0000259" key="6">
    <source>
        <dbReference type="Pfam" id="PF03151"/>
    </source>
</evidence>
<dbReference type="InterPro" id="IPR004853">
    <property type="entry name" value="Sugar_P_trans_dom"/>
</dbReference>
<feature type="transmembrane region" description="Helical" evidence="5">
    <location>
        <begin position="57"/>
        <end position="80"/>
    </location>
</feature>
<feature type="domain" description="Sugar phosphate transporter" evidence="6">
    <location>
        <begin position="31"/>
        <end position="318"/>
    </location>
</feature>
<dbReference type="AlphaFoldDB" id="A0A1V9YSR3"/>
<dbReference type="PANTHER" id="PTHR11132">
    <property type="entry name" value="SOLUTE CARRIER FAMILY 35"/>
    <property type="match status" value="1"/>
</dbReference>
<proteinExistence type="predicted"/>
<evidence type="ECO:0000256" key="5">
    <source>
        <dbReference type="SAM" id="Phobius"/>
    </source>
</evidence>
<organism evidence="7 8">
    <name type="scientific">Thraustotheca clavata</name>
    <dbReference type="NCBI Taxonomy" id="74557"/>
    <lineage>
        <taxon>Eukaryota</taxon>
        <taxon>Sar</taxon>
        <taxon>Stramenopiles</taxon>
        <taxon>Oomycota</taxon>
        <taxon>Saprolegniomycetes</taxon>
        <taxon>Saprolegniales</taxon>
        <taxon>Achlyaceae</taxon>
        <taxon>Thraustotheca</taxon>
    </lineage>
</organism>
<keyword evidence="4 5" id="KW-0472">Membrane</keyword>
<comment type="subcellular location">
    <subcellularLocation>
        <location evidence="1">Membrane</location>
        <topology evidence="1">Multi-pass membrane protein</topology>
    </subcellularLocation>
</comment>
<dbReference type="Proteomes" id="UP000243217">
    <property type="component" value="Unassembled WGS sequence"/>
</dbReference>
<feature type="transmembrane region" description="Helical" evidence="5">
    <location>
        <begin position="216"/>
        <end position="234"/>
    </location>
</feature>
<dbReference type="OrthoDB" id="6418713at2759"/>
<reference evidence="7 8" key="1">
    <citation type="journal article" date="2014" name="Genome Biol. Evol.">
        <title>The secreted proteins of Achlya hypogyna and Thraustotheca clavata identify the ancestral oomycete secretome and reveal gene acquisitions by horizontal gene transfer.</title>
        <authorList>
            <person name="Misner I."/>
            <person name="Blouin N."/>
            <person name="Leonard G."/>
            <person name="Richards T.A."/>
            <person name="Lane C.E."/>
        </authorList>
    </citation>
    <scope>NUCLEOTIDE SEQUENCE [LARGE SCALE GENOMIC DNA]</scope>
    <source>
        <strain evidence="7 8">ATCC 34112</strain>
    </source>
</reference>
<feature type="transmembrane region" description="Helical" evidence="5">
    <location>
        <begin position="246"/>
        <end position="268"/>
    </location>
</feature>
<dbReference type="GO" id="GO:0016020">
    <property type="term" value="C:membrane"/>
    <property type="evidence" value="ECO:0007669"/>
    <property type="project" value="UniProtKB-SubCell"/>
</dbReference>
<evidence type="ECO:0000256" key="4">
    <source>
        <dbReference type="ARBA" id="ARBA00023136"/>
    </source>
</evidence>
<feature type="transmembrane region" description="Helical" evidence="5">
    <location>
        <begin position="178"/>
        <end position="196"/>
    </location>
</feature>
<dbReference type="SUPFAM" id="SSF103481">
    <property type="entry name" value="Multidrug resistance efflux transporter EmrE"/>
    <property type="match status" value="1"/>
</dbReference>
<dbReference type="InterPro" id="IPR037185">
    <property type="entry name" value="EmrE-like"/>
</dbReference>
<dbReference type="EMBL" id="JNBS01003089">
    <property type="protein sequence ID" value="OQR88633.1"/>
    <property type="molecule type" value="Genomic_DNA"/>
</dbReference>
<evidence type="ECO:0000313" key="8">
    <source>
        <dbReference type="Proteomes" id="UP000243217"/>
    </source>
</evidence>
<evidence type="ECO:0000256" key="2">
    <source>
        <dbReference type="ARBA" id="ARBA00022692"/>
    </source>
</evidence>
<protein>
    <submittedName>
        <fullName evidence="7">Drug/Metabolite Transporter (DMT) Superfamily</fullName>
    </submittedName>
</protein>
<comment type="caution">
    <text evidence="7">The sequence shown here is derived from an EMBL/GenBank/DDBJ whole genome shotgun (WGS) entry which is preliminary data.</text>
</comment>
<evidence type="ECO:0000256" key="3">
    <source>
        <dbReference type="ARBA" id="ARBA00022989"/>
    </source>
</evidence>
<feature type="transmembrane region" description="Helical" evidence="5">
    <location>
        <begin position="30"/>
        <end position="51"/>
    </location>
</feature>
<dbReference type="InterPro" id="IPR050186">
    <property type="entry name" value="TPT_transporter"/>
</dbReference>
<feature type="transmembrane region" description="Helical" evidence="5">
    <location>
        <begin position="101"/>
        <end position="120"/>
    </location>
</feature>
<evidence type="ECO:0000313" key="7">
    <source>
        <dbReference type="EMBL" id="OQR88633.1"/>
    </source>
</evidence>
<dbReference type="Pfam" id="PF03151">
    <property type="entry name" value="TPT"/>
    <property type="match status" value="1"/>
</dbReference>
<dbReference type="STRING" id="74557.A0A1V9YSR3"/>
<name>A0A1V9YSR3_9STRA</name>
<keyword evidence="2 5" id="KW-0812">Transmembrane</keyword>
<sequence>MTKDVDAYASVMGPSRPRAMSWSSDNPSTAILYMICWYAFSTTATFINKILIKEHGLSAEVLTVCHLVLGTCFDMAIFAVPAKSRYKTWYLHPMKMTHATSMLPLSIMAIATKMLTYWSYSKIPVAFTHTCKASTPLFNVVLAFIVYRTIHPSMVYLSLLPIVIGVSMASISEVQINDLATTGLLCAISSSMFGVMQSMYSKYLLRTNIVADSINLHFYNNIFCIFVNLPMLYWNNATKTAFPSSVPYMLILCCSTCSFISSFAATLLLGKVSELTYSIMSTMKRVVIVLSAILYFGNAIRLVSILGMAMALGGVATYQYVKIQASKKVETHNL</sequence>
<evidence type="ECO:0000256" key="1">
    <source>
        <dbReference type="ARBA" id="ARBA00004141"/>
    </source>
</evidence>
<keyword evidence="8" id="KW-1185">Reference proteome</keyword>